<accession>A0A1Y1Z468</accession>
<dbReference type="OrthoDB" id="10255247at2759"/>
<dbReference type="GO" id="GO:0036158">
    <property type="term" value="P:outer dynein arm assembly"/>
    <property type="evidence" value="ECO:0007669"/>
    <property type="project" value="InterPro"/>
</dbReference>
<feature type="coiled-coil region" evidence="2">
    <location>
        <begin position="70"/>
        <end position="223"/>
    </location>
</feature>
<dbReference type="GO" id="GO:0097542">
    <property type="term" value="C:ciliary tip"/>
    <property type="evidence" value="ECO:0007669"/>
    <property type="project" value="TreeGrafter"/>
</dbReference>
<sequence length="409" mass="47827">MYEQIIKKLQEEQLTFDQQLAYYEKTLKIKKQDIIELESMSRDANHAKEIAKSELIKFEQKVNEERKHREKELETKKEMVKQKLEFHEKNDRKVKQMEDMRNDIQVVQDQGNKEHFDEAKEKKLAEYEETMRLIKEATGVSDVNDVINKFQFQGETHTHLKSLEEQNRAKIQELKEHRAAIMAEYDELKYSGESRHAASQRIIDEFQEHLKEAEDKCDEAKTKYEWVFNLLSNAKAGIQHLYEKLEGIKLIPEGESKETEGEDRTDTAIKKEEKKEELLIVTDDNIADVLNICNKKLQILYESVKEKQKAILESAQITSVQQNQQQQSIEPPANIITITQAGLPPFNTRVKLRAASFEEDNGDDNDDDNDDVGGEVLDRETIKKQFSQLVNTKIKQNKKSKKKRKDDDD</sequence>
<evidence type="ECO:0000256" key="1">
    <source>
        <dbReference type="ARBA" id="ARBA00023054"/>
    </source>
</evidence>
<evidence type="ECO:0000313" key="6">
    <source>
        <dbReference type="Proteomes" id="UP000193920"/>
    </source>
</evidence>
<dbReference type="STRING" id="1754190.A0A1Y1Z468"/>
<dbReference type="Proteomes" id="UP000193920">
    <property type="component" value="Unassembled WGS sequence"/>
</dbReference>
<evidence type="ECO:0000313" key="5">
    <source>
        <dbReference type="EMBL" id="ORY05039.1"/>
    </source>
</evidence>
<dbReference type="InterPro" id="IPR033192">
    <property type="entry name" value="ODAD3"/>
</dbReference>
<evidence type="ECO:0000256" key="2">
    <source>
        <dbReference type="SAM" id="Coils"/>
    </source>
</evidence>
<dbReference type="PANTHER" id="PTHR46518:SF1">
    <property type="entry name" value="OUTER DYNEIN ARM-DOCKING COMPLEX SUBUNIT 3"/>
    <property type="match status" value="1"/>
</dbReference>
<comment type="caution">
    <text evidence="5">The sequence shown here is derived from an EMBL/GenBank/DDBJ whole genome shotgun (WGS) entry which is preliminary data.</text>
</comment>
<organism evidence="5 6">
    <name type="scientific">Neocallimastix californiae</name>
    <dbReference type="NCBI Taxonomy" id="1754190"/>
    <lineage>
        <taxon>Eukaryota</taxon>
        <taxon>Fungi</taxon>
        <taxon>Fungi incertae sedis</taxon>
        <taxon>Chytridiomycota</taxon>
        <taxon>Chytridiomycota incertae sedis</taxon>
        <taxon>Neocallimastigomycetes</taxon>
        <taxon>Neocallimastigales</taxon>
        <taxon>Neocallimastigaceae</taxon>
        <taxon>Neocallimastix</taxon>
    </lineage>
</organism>
<dbReference type="GO" id="GO:0035253">
    <property type="term" value="C:ciliary rootlet"/>
    <property type="evidence" value="ECO:0007669"/>
    <property type="project" value="TreeGrafter"/>
</dbReference>
<evidence type="ECO:0000256" key="3">
    <source>
        <dbReference type="SAM" id="MobiDB-lite"/>
    </source>
</evidence>
<keyword evidence="6" id="KW-1185">Reference proteome</keyword>
<feature type="region of interest" description="Disordered" evidence="3">
    <location>
        <begin position="356"/>
        <end position="376"/>
    </location>
</feature>
<dbReference type="GO" id="GO:0003341">
    <property type="term" value="P:cilium movement"/>
    <property type="evidence" value="ECO:0007669"/>
    <property type="project" value="InterPro"/>
</dbReference>
<feature type="compositionally biased region" description="Acidic residues" evidence="3">
    <location>
        <begin position="357"/>
        <end position="373"/>
    </location>
</feature>
<keyword evidence="1 2" id="KW-0175">Coiled coil</keyword>
<reference evidence="5 6" key="1">
    <citation type="submission" date="2016-08" db="EMBL/GenBank/DDBJ databases">
        <title>A Parts List for Fungal Cellulosomes Revealed by Comparative Genomics.</title>
        <authorList>
            <consortium name="DOE Joint Genome Institute"/>
            <person name="Haitjema C.H."/>
            <person name="Gilmore S.P."/>
            <person name="Henske J.K."/>
            <person name="Solomon K.V."/>
            <person name="De Groot R."/>
            <person name="Kuo A."/>
            <person name="Mondo S.J."/>
            <person name="Salamov A.A."/>
            <person name="Labutti K."/>
            <person name="Zhao Z."/>
            <person name="Chiniquy J."/>
            <person name="Barry K."/>
            <person name="Brewer H.M."/>
            <person name="Purvine S.O."/>
            <person name="Wright A.T."/>
            <person name="Boxma B."/>
            <person name="Van Alen T."/>
            <person name="Hackstein J.H."/>
            <person name="Baker S.E."/>
            <person name="Grigoriev I.V."/>
            <person name="O'Malley M.A."/>
        </authorList>
    </citation>
    <scope>NUCLEOTIDE SEQUENCE [LARGE SCALE GENOMIC DNA]</scope>
    <source>
        <strain evidence="5 6">G1</strain>
    </source>
</reference>
<gene>
    <name evidence="5" type="ORF">LY90DRAFT_212261</name>
</gene>
<dbReference type="PANTHER" id="PTHR46518">
    <property type="entry name" value="COILED-COIL DOMAIN-CONTAINING PROTEIN 151"/>
    <property type="match status" value="1"/>
</dbReference>
<name>A0A1Y1Z468_9FUNG</name>
<dbReference type="InterPro" id="IPR049258">
    <property type="entry name" value="ODAD1_CC"/>
</dbReference>
<dbReference type="EMBL" id="MCOG01000455">
    <property type="protein sequence ID" value="ORY05039.1"/>
    <property type="molecule type" value="Genomic_DNA"/>
</dbReference>
<evidence type="ECO:0000259" key="4">
    <source>
        <dbReference type="Pfam" id="PF21773"/>
    </source>
</evidence>
<protein>
    <recommendedName>
        <fullName evidence="4">ODAD1 central coiled coil region domain-containing protein</fullName>
    </recommendedName>
</protein>
<dbReference type="GO" id="GO:0036064">
    <property type="term" value="C:ciliary basal body"/>
    <property type="evidence" value="ECO:0007669"/>
    <property type="project" value="TreeGrafter"/>
</dbReference>
<dbReference type="Pfam" id="PF21773">
    <property type="entry name" value="ODAD1_CC"/>
    <property type="match status" value="1"/>
</dbReference>
<proteinExistence type="predicted"/>
<dbReference type="AlphaFoldDB" id="A0A1Y1Z468"/>
<feature type="domain" description="ODAD1 central coiled coil region" evidence="4">
    <location>
        <begin position="6"/>
        <end position="246"/>
    </location>
</feature>